<dbReference type="InterPro" id="IPR001969">
    <property type="entry name" value="Aspartic_peptidase_AS"/>
</dbReference>
<keyword evidence="1" id="KW-0064">Aspartyl protease</keyword>
<dbReference type="EMBL" id="LVVM01004411">
    <property type="protein sequence ID" value="OJA12954.1"/>
    <property type="molecule type" value="Genomic_DNA"/>
</dbReference>
<gene>
    <name evidence="2" type="ORF">AZE42_12841</name>
</gene>
<keyword evidence="3" id="KW-1185">Reference proteome</keyword>
<name>A0A1J8QU16_9AGAM</name>
<dbReference type="GO" id="GO:0006508">
    <property type="term" value="P:proteolysis"/>
    <property type="evidence" value="ECO:0007669"/>
    <property type="project" value="InterPro"/>
</dbReference>
<keyword evidence="1" id="KW-0645">Protease</keyword>
<protein>
    <recommendedName>
        <fullName evidence="4">Peptidase A2 domain-containing protein</fullName>
    </recommendedName>
</protein>
<dbReference type="PROSITE" id="PS00141">
    <property type="entry name" value="ASP_PROTEASE"/>
    <property type="match status" value="1"/>
</dbReference>
<sequence>MFEGEFADVEEVCLGNKDEHFYIPISLKGKNKEKKVKVLVDSGASTLFLSKKFVEQNSVSTRKLLDYTSPQY</sequence>
<comment type="caution">
    <text evidence="2">The sequence shown here is derived from an EMBL/GenBank/DDBJ whole genome shotgun (WGS) entry which is preliminary data.</text>
</comment>
<dbReference type="InterPro" id="IPR021109">
    <property type="entry name" value="Peptidase_aspartic_dom_sf"/>
</dbReference>
<evidence type="ECO:0000313" key="2">
    <source>
        <dbReference type="EMBL" id="OJA12954.1"/>
    </source>
</evidence>
<dbReference type="Proteomes" id="UP000183567">
    <property type="component" value="Unassembled WGS sequence"/>
</dbReference>
<organism evidence="2 3">
    <name type="scientific">Rhizopogon vesiculosus</name>
    <dbReference type="NCBI Taxonomy" id="180088"/>
    <lineage>
        <taxon>Eukaryota</taxon>
        <taxon>Fungi</taxon>
        <taxon>Dikarya</taxon>
        <taxon>Basidiomycota</taxon>
        <taxon>Agaricomycotina</taxon>
        <taxon>Agaricomycetes</taxon>
        <taxon>Agaricomycetidae</taxon>
        <taxon>Boletales</taxon>
        <taxon>Suillineae</taxon>
        <taxon>Rhizopogonaceae</taxon>
        <taxon>Rhizopogon</taxon>
    </lineage>
</organism>
<keyword evidence="1" id="KW-0378">Hydrolase</keyword>
<dbReference type="GO" id="GO:0004190">
    <property type="term" value="F:aspartic-type endopeptidase activity"/>
    <property type="evidence" value="ECO:0007669"/>
    <property type="project" value="UniProtKB-KW"/>
</dbReference>
<dbReference type="Gene3D" id="2.40.70.10">
    <property type="entry name" value="Acid Proteases"/>
    <property type="match status" value="1"/>
</dbReference>
<reference evidence="2 3" key="1">
    <citation type="submission" date="2016-03" db="EMBL/GenBank/DDBJ databases">
        <title>Comparative genomics of the ectomycorrhizal sister species Rhizopogon vinicolor and Rhizopogon vesiculosus (Basidiomycota: Boletales) reveals a divergence of the mating type B locus.</title>
        <authorList>
            <person name="Mujic A.B."/>
            <person name="Kuo A."/>
            <person name="Tritt A."/>
            <person name="Lipzen A."/>
            <person name="Chen C."/>
            <person name="Johnson J."/>
            <person name="Sharma A."/>
            <person name="Barry K."/>
            <person name="Grigoriev I.V."/>
            <person name="Spatafora J.W."/>
        </authorList>
    </citation>
    <scope>NUCLEOTIDE SEQUENCE [LARGE SCALE GENOMIC DNA]</scope>
    <source>
        <strain evidence="2 3">AM-OR11-056</strain>
    </source>
</reference>
<feature type="non-terminal residue" evidence="2">
    <location>
        <position position="72"/>
    </location>
</feature>
<evidence type="ECO:0008006" key="4">
    <source>
        <dbReference type="Google" id="ProtNLM"/>
    </source>
</evidence>
<proteinExistence type="predicted"/>
<accession>A0A1J8QU16</accession>
<evidence type="ECO:0000313" key="3">
    <source>
        <dbReference type="Proteomes" id="UP000183567"/>
    </source>
</evidence>
<evidence type="ECO:0000256" key="1">
    <source>
        <dbReference type="ARBA" id="ARBA00022750"/>
    </source>
</evidence>
<dbReference type="AlphaFoldDB" id="A0A1J8QU16"/>